<feature type="transmembrane region" description="Helical" evidence="1">
    <location>
        <begin position="42"/>
        <end position="65"/>
    </location>
</feature>
<reference evidence="2" key="1">
    <citation type="journal article" date="2014" name="Front. Microbiol.">
        <title>High frequency of phylogenetically diverse reductive dehalogenase-homologous genes in deep subseafloor sedimentary metagenomes.</title>
        <authorList>
            <person name="Kawai M."/>
            <person name="Futagami T."/>
            <person name="Toyoda A."/>
            <person name="Takaki Y."/>
            <person name="Nishi S."/>
            <person name="Hori S."/>
            <person name="Arai W."/>
            <person name="Tsubouchi T."/>
            <person name="Morono Y."/>
            <person name="Uchiyama I."/>
            <person name="Ito T."/>
            <person name="Fujiyama A."/>
            <person name="Inagaki F."/>
            <person name="Takami H."/>
        </authorList>
    </citation>
    <scope>NUCLEOTIDE SEQUENCE</scope>
    <source>
        <strain evidence="2">Expedition CK06-06</strain>
    </source>
</reference>
<evidence type="ECO:0000256" key="1">
    <source>
        <dbReference type="SAM" id="Phobius"/>
    </source>
</evidence>
<keyword evidence="1" id="KW-0812">Transmembrane</keyword>
<gene>
    <name evidence="2" type="ORF">S12H4_13351</name>
</gene>
<accession>X1R2M6</accession>
<comment type="caution">
    <text evidence="2">The sequence shown here is derived from an EMBL/GenBank/DDBJ whole genome shotgun (WGS) entry which is preliminary data.</text>
</comment>
<name>X1R2M6_9ZZZZ</name>
<dbReference type="EMBL" id="BARW01006361">
    <property type="protein sequence ID" value="GAI74808.1"/>
    <property type="molecule type" value="Genomic_DNA"/>
</dbReference>
<organism evidence="2">
    <name type="scientific">marine sediment metagenome</name>
    <dbReference type="NCBI Taxonomy" id="412755"/>
    <lineage>
        <taxon>unclassified sequences</taxon>
        <taxon>metagenomes</taxon>
        <taxon>ecological metagenomes</taxon>
    </lineage>
</organism>
<keyword evidence="1" id="KW-1133">Transmembrane helix</keyword>
<sequence>MKLTSDEIHSFVIGFFESLCPWPARKPIGAAAPKCLEGEYHYYLAGRGTGFIALLLILVGVIKLAKEVLT</sequence>
<keyword evidence="1" id="KW-0472">Membrane</keyword>
<proteinExistence type="predicted"/>
<dbReference type="AlphaFoldDB" id="X1R2M6"/>
<protein>
    <submittedName>
        <fullName evidence="2">Uncharacterized protein</fullName>
    </submittedName>
</protein>
<evidence type="ECO:0000313" key="2">
    <source>
        <dbReference type="EMBL" id="GAI74808.1"/>
    </source>
</evidence>